<evidence type="ECO:0000313" key="5">
    <source>
        <dbReference type="EMBL" id="MEO9246284.1"/>
    </source>
</evidence>
<feature type="transmembrane region" description="Helical" evidence="3">
    <location>
        <begin position="78"/>
        <end position="98"/>
    </location>
</feature>
<feature type="compositionally biased region" description="Basic and acidic residues" evidence="2">
    <location>
        <begin position="7"/>
        <end position="19"/>
    </location>
</feature>
<keyword evidence="6" id="KW-1185">Reference proteome</keyword>
<evidence type="ECO:0000256" key="1">
    <source>
        <dbReference type="ARBA" id="ARBA00007019"/>
    </source>
</evidence>
<evidence type="ECO:0000256" key="3">
    <source>
        <dbReference type="SAM" id="Phobius"/>
    </source>
</evidence>
<dbReference type="EMBL" id="JBDXMX010000001">
    <property type="protein sequence ID" value="MEO9246284.1"/>
    <property type="molecule type" value="Genomic_DNA"/>
</dbReference>
<dbReference type="Proteomes" id="UP001484097">
    <property type="component" value="Unassembled WGS sequence"/>
</dbReference>
<feature type="compositionally biased region" description="Basic and acidic residues" evidence="2">
    <location>
        <begin position="445"/>
        <end position="454"/>
    </location>
</feature>
<dbReference type="RefSeq" id="WP_347918247.1">
    <property type="nucleotide sequence ID" value="NZ_JBDXMX010000001.1"/>
</dbReference>
<feature type="transmembrane region" description="Helical" evidence="3">
    <location>
        <begin position="240"/>
        <end position="263"/>
    </location>
</feature>
<feature type="region of interest" description="Disordered" evidence="2">
    <location>
        <begin position="432"/>
        <end position="478"/>
    </location>
</feature>
<protein>
    <submittedName>
        <fullName evidence="5">KUP/HAK/KT family potassium transporter</fullName>
    </submittedName>
</protein>
<feature type="transmembrane region" description="Helical" evidence="3">
    <location>
        <begin position="39"/>
        <end position="58"/>
    </location>
</feature>
<accession>A0ABV0IDP4</accession>
<dbReference type="PANTHER" id="PTHR30540:SF79">
    <property type="entry name" value="LOW AFFINITY POTASSIUM TRANSPORT SYSTEM PROTEIN KUP"/>
    <property type="match status" value="1"/>
</dbReference>
<evidence type="ECO:0000259" key="4">
    <source>
        <dbReference type="Pfam" id="PF02705"/>
    </source>
</evidence>
<feature type="compositionally biased region" description="Basic residues" evidence="2">
    <location>
        <begin position="20"/>
        <end position="31"/>
    </location>
</feature>
<feature type="transmembrane region" description="Helical" evidence="3">
    <location>
        <begin position="169"/>
        <end position="187"/>
    </location>
</feature>
<feature type="region of interest" description="Disordered" evidence="2">
    <location>
        <begin position="1"/>
        <end position="37"/>
    </location>
</feature>
<feature type="transmembrane region" description="Helical" evidence="3">
    <location>
        <begin position="317"/>
        <end position="346"/>
    </location>
</feature>
<evidence type="ECO:0000256" key="2">
    <source>
        <dbReference type="SAM" id="MobiDB-lite"/>
    </source>
</evidence>
<organism evidence="5 6">
    <name type="scientific">Citricoccus nitrophenolicus</name>
    <dbReference type="NCBI Taxonomy" id="863575"/>
    <lineage>
        <taxon>Bacteria</taxon>
        <taxon>Bacillati</taxon>
        <taxon>Actinomycetota</taxon>
        <taxon>Actinomycetes</taxon>
        <taxon>Micrococcales</taxon>
        <taxon>Micrococcaceae</taxon>
        <taxon>Citricoccus</taxon>
    </lineage>
</organism>
<feature type="transmembrane region" description="Helical" evidence="3">
    <location>
        <begin position="393"/>
        <end position="415"/>
    </location>
</feature>
<feature type="compositionally biased region" description="Basic and acidic residues" evidence="2">
    <location>
        <begin position="462"/>
        <end position="478"/>
    </location>
</feature>
<name>A0ABV0IDP4_9MICC</name>
<keyword evidence="3" id="KW-0472">Membrane</keyword>
<feature type="domain" description="K+ potassium transporter integral membrane" evidence="4">
    <location>
        <begin position="41"/>
        <end position="423"/>
    </location>
</feature>
<feature type="transmembrane region" description="Helical" evidence="3">
    <location>
        <begin position="199"/>
        <end position="220"/>
    </location>
</feature>
<gene>
    <name evidence="5" type="ORF">ABDK96_01140</name>
</gene>
<dbReference type="InterPro" id="IPR053951">
    <property type="entry name" value="K_trans_N"/>
</dbReference>
<dbReference type="InterPro" id="IPR003855">
    <property type="entry name" value="K+_transporter"/>
</dbReference>
<feature type="transmembrane region" description="Helical" evidence="3">
    <location>
        <begin position="366"/>
        <end position="387"/>
    </location>
</feature>
<feature type="compositionally biased region" description="Gly residues" evidence="2">
    <location>
        <begin position="432"/>
        <end position="442"/>
    </location>
</feature>
<comment type="caution">
    <text evidence="5">The sequence shown here is derived from an EMBL/GenBank/DDBJ whole genome shotgun (WGS) entry which is preliminary data.</text>
</comment>
<evidence type="ECO:0000313" key="6">
    <source>
        <dbReference type="Proteomes" id="UP001484097"/>
    </source>
</evidence>
<dbReference type="Pfam" id="PF02705">
    <property type="entry name" value="K_trans"/>
    <property type="match status" value="1"/>
</dbReference>
<comment type="similarity">
    <text evidence="1">Belongs to the HAK/KUP transporter (TC 2.A.72) family.</text>
</comment>
<keyword evidence="3" id="KW-1133">Transmembrane helix</keyword>
<feature type="transmembrane region" description="Helical" evidence="3">
    <location>
        <begin position="275"/>
        <end position="297"/>
    </location>
</feature>
<sequence>MTAPRPLGEDGSHRSGDRRLAHRRPGHRSPGRRSPGGRLATLGALGVVFGDIGTSPLYALHTAFSMDHNPVGLSALDVYGTISMVLWTITLIVTVKYVSLVTRADNDGEGGILALLALLRRRATGRRRLAVLTLLGMVGASLFYGDSVITPAISVMSAVEGLTVVSPELGHAVAPVSAMILAVLFLVQPAGTGRVSRAFGPLMLLWFVVMAALGLPQIVAHPQILGSLSPHWAAELVLRQPFPAFVLMGAVVLTVTGAEALYADLGHFGARAVRRAWLAVAMPALAIVYLGQGAVVITSPETAGNPFFHLAPPAWQLPLILLATVATVIASQAVISGAFSVTVQAIRLGLLPRLVVRHTSQQEGQVYLPAVNGALFAGVMILVLAFGSSAGLASAYGLAVTGTLLLESMIFLVFAHSVWRWPWGGNGGLCGGDRRPGGGLAGGELHQDPGRRVDPPPGGRVGADRHGDLAPRAPEPGH</sequence>
<proteinExistence type="inferred from homology"/>
<keyword evidence="3" id="KW-0812">Transmembrane</keyword>
<feature type="transmembrane region" description="Helical" evidence="3">
    <location>
        <begin position="129"/>
        <end position="149"/>
    </location>
</feature>
<dbReference type="PANTHER" id="PTHR30540">
    <property type="entry name" value="OSMOTIC STRESS POTASSIUM TRANSPORTER"/>
    <property type="match status" value="1"/>
</dbReference>
<reference evidence="5 6" key="1">
    <citation type="submission" date="2024-05" db="EMBL/GenBank/DDBJ databases">
        <authorList>
            <person name="Yi C."/>
        </authorList>
    </citation>
    <scope>NUCLEOTIDE SEQUENCE [LARGE SCALE GENOMIC DNA]</scope>
    <source>
        <strain evidence="5 6">XS13</strain>
    </source>
</reference>